<keyword evidence="2" id="KW-1185">Reference proteome</keyword>
<reference evidence="1 2" key="1">
    <citation type="submission" date="2014-10" db="EMBL/GenBank/DDBJ databases">
        <title>Draft genome sequence of the proteorhodopsin-containing marine bacterium Dokdonia donghaensis.</title>
        <authorList>
            <person name="Gomez-Consarnau L."/>
            <person name="Gonzalez J.M."/>
            <person name="Riedel T."/>
            <person name="Jaenicke S."/>
            <person name="Wagner-Doebler I."/>
            <person name="Fuhrman J.A."/>
        </authorList>
    </citation>
    <scope>NUCLEOTIDE SEQUENCE [LARGE SCALE GENOMIC DNA]</scope>
    <source>
        <strain evidence="1 2">DSW-1</strain>
    </source>
</reference>
<dbReference type="PATRIC" id="fig|1300343.5.peg.1138"/>
<dbReference type="OrthoDB" id="1027344at2"/>
<organism evidence="1 2">
    <name type="scientific">Dokdonia donghaensis DSW-1</name>
    <dbReference type="NCBI Taxonomy" id="1300343"/>
    <lineage>
        <taxon>Bacteria</taxon>
        <taxon>Pseudomonadati</taxon>
        <taxon>Bacteroidota</taxon>
        <taxon>Flavobacteriia</taxon>
        <taxon>Flavobacteriales</taxon>
        <taxon>Flavobacteriaceae</taxon>
        <taxon>Dokdonia</taxon>
    </lineage>
</organism>
<proteinExistence type="predicted"/>
<name>A0A0A2GVX3_9FLAO</name>
<comment type="caution">
    <text evidence="1">The sequence shown here is derived from an EMBL/GenBank/DDBJ whole genome shotgun (WGS) entry which is preliminary data.</text>
</comment>
<protein>
    <submittedName>
        <fullName evidence="1">Membrane protein</fullName>
    </submittedName>
</protein>
<dbReference type="EMBL" id="JSAQ01000001">
    <property type="protein sequence ID" value="KGO07352.1"/>
    <property type="molecule type" value="Genomic_DNA"/>
</dbReference>
<evidence type="ECO:0000313" key="1">
    <source>
        <dbReference type="EMBL" id="KGO07352.1"/>
    </source>
</evidence>
<dbReference type="KEGG" id="ddo:I597_1124"/>
<gene>
    <name evidence="1" type="ORF">NV36_11250</name>
</gene>
<dbReference type="AlphaFoldDB" id="A0A0A2GVX3"/>
<dbReference type="Proteomes" id="UP000030140">
    <property type="component" value="Unassembled WGS sequence"/>
</dbReference>
<dbReference type="RefSeq" id="WP_035327322.1">
    <property type="nucleotide sequence ID" value="NZ_CP015125.1"/>
</dbReference>
<accession>A0A0A2GVX3</accession>
<evidence type="ECO:0000313" key="2">
    <source>
        <dbReference type="Proteomes" id="UP000030140"/>
    </source>
</evidence>
<sequence length="108" mass="13470">MFFVVNKYLLRRRFVGVTLWPFIVMRTPDLKKDEVFINHEKIHIRQQAEMLVIPFFIWYAVEYLIRLIQYRDNYVAYLNISFEREAYARECEINYLKERPFWSFIAYL</sequence>